<dbReference type="GO" id="GO:0000162">
    <property type="term" value="P:L-tryptophan biosynthetic process"/>
    <property type="evidence" value="ECO:0007669"/>
    <property type="project" value="TreeGrafter"/>
</dbReference>
<dbReference type="Gene3D" id="3.60.120.10">
    <property type="entry name" value="Anthranilate synthase"/>
    <property type="match status" value="1"/>
</dbReference>
<feature type="domain" description="Chorismate-utilising enzyme C-terminal" evidence="1">
    <location>
        <begin position="60"/>
        <end position="303"/>
    </location>
</feature>
<sequence length="309" mass="35461">MTKPFFFLIDFEQQKPQIIPLNEAAKCGVFFDILGNTNVDWQCDLPTALFYLQKNPMPYEQYRQGFKIVQQNLHFGNTYLLNLTYPTPISTNYNLQQIFQKTTAPYKLLFKNEFVCFSPECFVKMTGNHIYTYPMKGTIDADLPNAYEQLINSTKEQWEHNTIVDLMRNDLAMTAKNIEVTKFRYIDKINTENGSILQTSSEIRGELPENWRNDPLSFILPLLPAGSISGAPKEKTVQIIRQAEQQARGYYSGIFGIFDGENLYSAVAIRYIEQTAQGLQFRSGGGITAQSQCEAEYQELLQKVYVPII</sequence>
<proteinExistence type="predicted"/>
<dbReference type="NCBIfam" id="NF005486">
    <property type="entry name" value="PRK07093.1"/>
    <property type="match status" value="1"/>
</dbReference>
<gene>
    <name evidence="2" type="ORF">EDC44_10847</name>
</gene>
<dbReference type="EMBL" id="SLYB01000008">
    <property type="protein sequence ID" value="TCP95546.1"/>
    <property type="molecule type" value="Genomic_DNA"/>
</dbReference>
<dbReference type="InterPro" id="IPR019999">
    <property type="entry name" value="Anth_synth_I-like"/>
</dbReference>
<evidence type="ECO:0000313" key="2">
    <source>
        <dbReference type="EMBL" id="TCP95546.1"/>
    </source>
</evidence>
<evidence type="ECO:0000313" key="3">
    <source>
        <dbReference type="Proteomes" id="UP000295763"/>
    </source>
</evidence>
<dbReference type="GO" id="GO:0046820">
    <property type="term" value="F:4-amino-4-deoxychorismate synthase activity"/>
    <property type="evidence" value="ECO:0007669"/>
    <property type="project" value="TreeGrafter"/>
</dbReference>
<dbReference type="PRINTS" id="PR00095">
    <property type="entry name" value="ANTSNTHASEI"/>
</dbReference>
<dbReference type="PANTHER" id="PTHR11236">
    <property type="entry name" value="AMINOBENZOATE/ANTHRANILATE SYNTHASE"/>
    <property type="match status" value="1"/>
</dbReference>
<dbReference type="InterPro" id="IPR005801">
    <property type="entry name" value="ADC_synthase"/>
</dbReference>
<evidence type="ECO:0000259" key="1">
    <source>
        <dbReference type="Pfam" id="PF00425"/>
    </source>
</evidence>
<keyword evidence="3" id="KW-1185">Reference proteome</keyword>
<dbReference type="SUPFAM" id="SSF56322">
    <property type="entry name" value="ADC synthase"/>
    <property type="match status" value="1"/>
</dbReference>
<comment type="caution">
    <text evidence="2">The sequence shown here is derived from an EMBL/GenBank/DDBJ whole genome shotgun (WGS) entry which is preliminary data.</text>
</comment>
<dbReference type="OrthoDB" id="9803598at2"/>
<dbReference type="AlphaFoldDB" id="A0A4R2T2V4"/>
<organism evidence="2 3">
    <name type="scientific">Cricetibacter osteomyelitidis</name>
    <dbReference type="NCBI Taxonomy" id="1521931"/>
    <lineage>
        <taxon>Bacteria</taxon>
        <taxon>Pseudomonadati</taxon>
        <taxon>Pseudomonadota</taxon>
        <taxon>Gammaproteobacteria</taxon>
        <taxon>Pasteurellales</taxon>
        <taxon>Pasteurellaceae</taxon>
        <taxon>Cricetibacter</taxon>
    </lineage>
</organism>
<reference evidence="2 3" key="1">
    <citation type="submission" date="2019-03" db="EMBL/GenBank/DDBJ databases">
        <title>Genomic Encyclopedia of Type Strains, Phase IV (KMG-IV): sequencing the most valuable type-strain genomes for metagenomic binning, comparative biology and taxonomic classification.</title>
        <authorList>
            <person name="Goeker M."/>
        </authorList>
    </citation>
    <scope>NUCLEOTIDE SEQUENCE [LARGE SCALE GENOMIC DNA]</scope>
    <source>
        <strain evidence="2 3">DSM 28404</strain>
    </source>
</reference>
<dbReference type="PANTHER" id="PTHR11236:SF50">
    <property type="entry name" value="AMINODEOXYCHORISMATE SYNTHASE COMPONENT 1"/>
    <property type="match status" value="1"/>
</dbReference>
<dbReference type="Pfam" id="PF00425">
    <property type="entry name" value="Chorismate_bind"/>
    <property type="match status" value="1"/>
</dbReference>
<dbReference type="Proteomes" id="UP000295763">
    <property type="component" value="Unassembled WGS sequence"/>
</dbReference>
<name>A0A4R2T2V4_9PAST</name>
<dbReference type="InterPro" id="IPR015890">
    <property type="entry name" value="Chorismate_C"/>
</dbReference>
<accession>A0A4R2T2V4</accession>
<protein>
    <submittedName>
        <fullName evidence="2">Para-aminobenzoate synthetase component 1</fullName>
    </submittedName>
</protein>
<dbReference type="RefSeq" id="WP_131976121.1">
    <property type="nucleotide sequence ID" value="NZ_SLYB01000008.1"/>
</dbReference>